<keyword evidence="1" id="KW-1133">Transmembrane helix</keyword>
<comment type="caution">
    <text evidence="2">The sequence shown here is derived from an EMBL/GenBank/DDBJ whole genome shotgun (WGS) entry which is preliminary data.</text>
</comment>
<proteinExistence type="predicted"/>
<organism evidence="2 3">
    <name type="scientific">Pseudoduganella rivuli</name>
    <dbReference type="NCBI Taxonomy" id="2666085"/>
    <lineage>
        <taxon>Bacteria</taxon>
        <taxon>Pseudomonadati</taxon>
        <taxon>Pseudomonadota</taxon>
        <taxon>Betaproteobacteria</taxon>
        <taxon>Burkholderiales</taxon>
        <taxon>Oxalobacteraceae</taxon>
        <taxon>Telluria group</taxon>
        <taxon>Pseudoduganella</taxon>
    </lineage>
</organism>
<protein>
    <submittedName>
        <fullName evidence="2">DUF1275 domain-containing protein</fullName>
    </submittedName>
</protein>
<name>A0A7X2INR1_9BURK</name>
<reference evidence="2 3" key="1">
    <citation type="submission" date="2019-11" db="EMBL/GenBank/DDBJ databases">
        <title>Novel species isolated from a subtropical stream in China.</title>
        <authorList>
            <person name="Lu H."/>
        </authorList>
    </citation>
    <scope>NUCLEOTIDE SEQUENCE [LARGE SCALE GENOMIC DNA]</scope>
    <source>
        <strain evidence="2 3">FT92W</strain>
    </source>
</reference>
<feature type="transmembrane region" description="Helical" evidence="1">
    <location>
        <begin position="89"/>
        <end position="108"/>
    </location>
</feature>
<dbReference type="PANTHER" id="PTHR37314:SF5">
    <property type="entry name" value="SLR0142 PROTEIN"/>
    <property type="match status" value="1"/>
</dbReference>
<dbReference type="EMBL" id="WKJJ01000009">
    <property type="protein sequence ID" value="MRV73240.1"/>
    <property type="molecule type" value="Genomic_DNA"/>
</dbReference>
<dbReference type="PANTHER" id="PTHR37314">
    <property type="entry name" value="SLR0142 PROTEIN"/>
    <property type="match status" value="1"/>
</dbReference>
<keyword evidence="3" id="KW-1185">Reference proteome</keyword>
<keyword evidence="1" id="KW-0812">Transmembrane</keyword>
<dbReference type="AlphaFoldDB" id="A0A7X2INR1"/>
<keyword evidence="1" id="KW-0472">Membrane</keyword>
<feature type="transmembrane region" description="Helical" evidence="1">
    <location>
        <begin position="201"/>
        <end position="218"/>
    </location>
</feature>
<dbReference type="Proteomes" id="UP000446768">
    <property type="component" value="Unassembled WGS sequence"/>
</dbReference>
<accession>A0A7X2INR1</accession>
<gene>
    <name evidence="2" type="ORF">GJ700_16130</name>
</gene>
<dbReference type="InterPro" id="IPR010699">
    <property type="entry name" value="DUF1275"/>
</dbReference>
<feature type="transmembrane region" description="Helical" evidence="1">
    <location>
        <begin position="12"/>
        <end position="37"/>
    </location>
</feature>
<dbReference type="Pfam" id="PF06912">
    <property type="entry name" value="DUF1275"/>
    <property type="match status" value="1"/>
</dbReference>
<feature type="transmembrane region" description="Helical" evidence="1">
    <location>
        <begin position="57"/>
        <end position="77"/>
    </location>
</feature>
<evidence type="ECO:0000256" key="1">
    <source>
        <dbReference type="SAM" id="Phobius"/>
    </source>
</evidence>
<evidence type="ECO:0000313" key="2">
    <source>
        <dbReference type="EMBL" id="MRV73240.1"/>
    </source>
</evidence>
<evidence type="ECO:0000313" key="3">
    <source>
        <dbReference type="Proteomes" id="UP000446768"/>
    </source>
</evidence>
<sequence>MTADNTVVNRHTGALLSFLAGYADTVGFVGLGGLFTAHVTGNFVLLGYALVGPVQGIIPKLLAFPVFVLAIAATRVLVARWQQRGRPALARAMMLQALLLLASSASAWLGGPITAPDTPYALACGMLCVAAMAAQNAYGKLLLPQLPATTVMTGNVTQLVIAITDARGGNWPPAAGHVLAGVLGFAAGACCGALMGHWSLPLAMLSACAPLVLLAWQARRAA</sequence>